<evidence type="ECO:0000256" key="1">
    <source>
        <dbReference type="ARBA" id="ARBA00023015"/>
    </source>
</evidence>
<evidence type="ECO:0000313" key="6">
    <source>
        <dbReference type="Proteomes" id="UP000242447"/>
    </source>
</evidence>
<keyword evidence="1" id="KW-0805">Transcription regulation</keyword>
<dbReference type="PANTHER" id="PTHR43132">
    <property type="entry name" value="ARSENICAL RESISTANCE OPERON REPRESSOR ARSR-RELATED"/>
    <property type="match status" value="1"/>
</dbReference>
<dbReference type="PANTHER" id="PTHR43132:SF2">
    <property type="entry name" value="ARSENICAL RESISTANCE OPERON REPRESSOR ARSR-RELATED"/>
    <property type="match status" value="1"/>
</dbReference>
<dbReference type="InterPro" id="IPR011991">
    <property type="entry name" value="ArsR-like_HTH"/>
</dbReference>
<name>A0A1W6P0H7_9RHOB</name>
<dbReference type="CDD" id="cd00090">
    <property type="entry name" value="HTH_ARSR"/>
    <property type="match status" value="1"/>
</dbReference>
<dbReference type="GO" id="GO:0003700">
    <property type="term" value="F:DNA-binding transcription factor activity"/>
    <property type="evidence" value="ECO:0007669"/>
    <property type="project" value="InterPro"/>
</dbReference>
<feature type="domain" description="HTH arsR-type" evidence="4">
    <location>
        <begin position="21"/>
        <end position="114"/>
    </location>
</feature>
<dbReference type="SUPFAM" id="SSF46785">
    <property type="entry name" value="Winged helix' DNA-binding domain"/>
    <property type="match status" value="1"/>
</dbReference>
<dbReference type="AlphaFoldDB" id="A0A1W6P0H7"/>
<keyword evidence="2" id="KW-0238">DNA-binding</keyword>
<organism evidence="5 6">
    <name type="scientific">Ketogulonicigenium robustum</name>
    <dbReference type="NCBI Taxonomy" id="92947"/>
    <lineage>
        <taxon>Bacteria</taxon>
        <taxon>Pseudomonadati</taxon>
        <taxon>Pseudomonadota</taxon>
        <taxon>Alphaproteobacteria</taxon>
        <taxon>Rhodobacterales</taxon>
        <taxon>Roseobacteraceae</taxon>
        <taxon>Ketogulonicigenium</taxon>
    </lineage>
</organism>
<gene>
    <name evidence="5" type="ORF">BVG79_01605</name>
</gene>
<dbReference type="Gene3D" id="1.10.10.10">
    <property type="entry name" value="Winged helix-like DNA-binding domain superfamily/Winged helix DNA-binding domain"/>
    <property type="match status" value="1"/>
</dbReference>
<dbReference type="KEGG" id="kro:BVG79_01605"/>
<proteinExistence type="predicted"/>
<dbReference type="EMBL" id="CP019937">
    <property type="protein sequence ID" value="ARO14949.1"/>
    <property type="molecule type" value="Genomic_DNA"/>
</dbReference>
<dbReference type="RefSeq" id="WP_085786413.1">
    <property type="nucleotide sequence ID" value="NZ_CP019937.1"/>
</dbReference>
<evidence type="ECO:0000259" key="4">
    <source>
        <dbReference type="PROSITE" id="PS50987"/>
    </source>
</evidence>
<sequence>MEQRLTSKAESASDFPDMAHLAAVAEGTSEVCRALSNPQRLRMLCALSAGACCVSELEEQLGMSQAYVSGQLARMRAEGLVTSARNGRQMLYSIADIRVTVVLAGLAAAVQAVSAQDQPRDQHDQPEE</sequence>
<reference evidence="5 6" key="1">
    <citation type="submission" date="2017-02" db="EMBL/GenBank/DDBJ databases">
        <title>Ketogulonicigenium robustum SPU B003 Genome sequencing and assembly.</title>
        <authorList>
            <person name="Li Y."/>
            <person name="Liu L."/>
            <person name="Wang C."/>
            <person name="Zhang M."/>
            <person name="Zhang T."/>
            <person name="Zhang Y."/>
        </authorList>
    </citation>
    <scope>NUCLEOTIDE SEQUENCE [LARGE SCALE GENOMIC DNA]</scope>
    <source>
        <strain evidence="5 6">SPU_B003</strain>
    </source>
</reference>
<dbReference type="Proteomes" id="UP000242447">
    <property type="component" value="Chromosome"/>
</dbReference>
<dbReference type="STRING" id="92947.BVG79_01605"/>
<dbReference type="InterPro" id="IPR001845">
    <property type="entry name" value="HTH_ArsR_DNA-bd_dom"/>
</dbReference>
<evidence type="ECO:0000313" key="5">
    <source>
        <dbReference type="EMBL" id="ARO14949.1"/>
    </source>
</evidence>
<dbReference type="InterPro" id="IPR036390">
    <property type="entry name" value="WH_DNA-bd_sf"/>
</dbReference>
<dbReference type="InterPro" id="IPR036388">
    <property type="entry name" value="WH-like_DNA-bd_sf"/>
</dbReference>
<dbReference type="PRINTS" id="PR00778">
    <property type="entry name" value="HTHARSR"/>
</dbReference>
<keyword evidence="3" id="KW-0804">Transcription</keyword>
<evidence type="ECO:0000256" key="3">
    <source>
        <dbReference type="ARBA" id="ARBA00023163"/>
    </source>
</evidence>
<accession>A0A1W6P0H7</accession>
<dbReference type="GO" id="GO:0003677">
    <property type="term" value="F:DNA binding"/>
    <property type="evidence" value="ECO:0007669"/>
    <property type="project" value="UniProtKB-KW"/>
</dbReference>
<dbReference type="NCBIfam" id="NF033788">
    <property type="entry name" value="HTH_metalloreg"/>
    <property type="match status" value="1"/>
</dbReference>
<dbReference type="Pfam" id="PF01022">
    <property type="entry name" value="HTH_5"/>
    <property type="match status" value="1"/>
</dbReference>
<protein>
    <submittedName>
        <fullName evidence="5">Transcriptional regulator SoxR</fullName>
    </submittedName>
</protein>
<keyword evidence="6" id="KW-1185">Reference proteome</keyword>
<evidence type="ECO:0000256" key="2">
    <source>
        <dbReference type="ARBA" id="ARBA00023125"/>
    </source>
</evidence>
<dbReference type="SMART" id="SM00418">
    <property type="entry name" value="HTH_ARSR"/>
    <property type="match status" value="1"/>
</dbReference>
<dbReference type="PROSITE" id="PS50987">
    <property type="entry name" value="HTH_ARSR_2"/>
    <property type="match status" value="1"/>
</dbReference>
<dbReference type="OrthoDB" id="194599at2"/>
<dbReference type="InterPro" id="IPR051011">
    <property type="entry name" value="Metal_resp_trans_reg"/>
</dbReference>